<dbReference type="Pfam" id="PF24476">
    <property type="entry name" value="DUF7580"/>
    <property type="match status" value="1"/>
</dbReference>
<dbReference type="AlphaFoldDB" id="A0A6H0XT55"/>
<evidence type="ECO:0000313" key="4">
    <source>
        <dbReference type="Proteomes" id="UP000503462"/>
    </source>
</evidence>
<reference evidence="3 4" key="1">
    <citation type="journal article" date="2016" name="Sci. Rep.">
        <title>Peltaster fructicola genome reveals evolution from an invasive phytopathogen to an ectophytic parasite.</title>
        <authorList>
            <person name="Xu C."/>
            <person name="Chen H."/>
            <person name="Gleason M.L."/>
            <person name="Xu J.R."/>
            <person name="Liu H."/>
            <person name="Zhang R."/>
            <person name="Sun G."/>
        </authorList>
    </citation>
    <scope>NUCLEOTIDE SEQUENCE [LARGE SCALE GENOMIC DNA]</scope>
    <source>
        <strain evidence="3 4">LNHT1506</strain>
    </source>
</reference>
<feature type="domain" description="DUF7580" evidence="2">
    <location>
        <begin position="142"/>
        <end position="399"/>
    </location>
</feature>
<proteinExistence type="predicted"/>
<evidence type="ECO:0000313" key="3">
    <source>
        <dbReference type="EMBL" id="QIW97797.1"/>
    </source>
</evidence>
<accession>A0A6H0XT55</accession>
<dbReference type="EMBL" id="CP051140">
    <property type="protein sequence ID" value="QIW97797.1"/>
    <property type="molecule type" value="Genomic_DNA"/>
</dbReference>
<protein>
    <recommendedName>
        <fullName evidence="2">DUF7580 domain-containing protein</fullName>
    </recommendedName>
</protein>
<dbReference type="Proteomes" id="UP000503462">
    <property type="component" value="Chromosome 2"/>
</dbReference>
<dbReference type="InterPro" id="IPR056002">
    <property type="entry name" value="DUF7580"/>
</dbReference>
<evidence type="ECO:0000259" key="2">
    <source>
        <dbReference type="Pfam" id="PF24476"/>
    </source>
</evidence>
<gene>
    <name evidence="3" type="ORF">AMS68_003315</name>
</gene>
<dbReference type="OrthoDB" id="206201at2759"/>
<evidence type="ECO:0000256" key="1">
    <source>
        <dbReference type="SAM" id="MobiDB-lite"/>
    </source>
</evidence>
<sequence>MLRSGLERCGMLLDSIDFFTSPQQRSKAVEEALKDTLDKLDILISPDFASSALISPSESKHGVPALFLLTRIGPDTLDEAASYIRLQDAPSESNATNDVIDSLSTLNKCLERCDRAIEDPTPVSPIVGNIDSEQVRFTPWVALIRHLQRNLSDCPDTHVMRLLLCNVHPTDKQSWESDALRLLCHCTRAPAWHPVDFHVNKSRKSSLPEAREESSQCLLCPPLIKKVKHRALKFCYDEQQIWRDRVGVKIEDNKGSPQLQSLRTWLGRARNREHRKALQCVLARWLSRSYGTPCLPQTWNLDSIFLDENLDVKSHLYPYTEYTLLETLADLEPGRIDSAFMIRFAILMLRIEFPTLDLDIADEDELDADELDECLQGFLEQEDISGELEGRFRRVIEFCQDWNDSDPPQLHLIEPKVFGPLIEELRWRWVADIPDVAGTAESSHAVFSTTTEQVQRTRSNEVDFYRNSYAVSHHSDYQPDSPQTPGRSRGFSQRH</sequence>
<feature type="region of interest" description="Disordered" evidence="1">
    <location>
        <begin position="472"/>
        <end position="495"/>
    </location>
</feature>
<name>A0A6H0XT55_9PEZI</name>
<organism evidence="3 4">
    <name type="scientific">Peltaster fructicola</name>
    <dbReference type="NCBI Taxonomy" id="286661"/>
    <lineage>
        <taxon>Eukaryota</taxon>
        <taxon>Fungi</taxon>
        <taxon>Dikarya</taxon>
        <taxon>Ascomycota</taxon>
        <taxon>Pezizomycotina</taxon>
        <taxon>Dothideomycetes</taxon>
        <taxon>Dothideomycetes incertae sedis</taxon>
        <taxon>Peltaster</taxon>
    </lineage>
</organism>
<keyword evidence="4" id="KW-1185">Reference proteome</keyword>